<dbReference type="Proteomes" id="UP000278962">
    <property type="component" value="Unassembled WGS sequence"/>
</dbReference>
<keyword evidence="2" id="KW-1185">Reference proteome</keyword>
<dbReference type="EMBL" id="RBIL01000002">
    <property type="protein sequence ID" value="RKQ87144.1"/>
    <property type="molecule type" value="Genomic_DNA"/>
</dbReference>
<sequence length="38" mass="4089">MTVLATPTARRRPTGHAYATPVVREITPPRSAAAADVW</sequence>
<reference evidence="1 2" key="1">
    <citation type="submission" date="2018-10" db="EMBL/GenBank/DDBJ databases">
        <title>Genomic Encyclopedia of Archaeal and Bacterial Type Strains, Phase II (KMG-II): from individual species to whole genera.</title>
        <authorList>
            <person name="Goeker M."/>
        </authorList>
    </citation>
    <scope>NUCLEOTIDE SEQUENCE [LARGE SCALE GENOMIC DNA]</scope>
    <source>
        <strain evidence="1 2">DSM 14954</strain>
    </source>
</reference>
<comment type="caution">
    <text evidence="1">The sequence shown here is derived from an EMBL/GenBank/DDBJ whole genome shotgun (WGS) entry which is preliminary data.</text>
</comment>
<organism evidence="1 2">
    <name type="scientific">Solirubrobacter pauli</name>
    <dbReference type="NCBI Taxonomy" id="166793"/>
    <lineage>
        <taxon>Bacteria</taxon>
        <taxon>Bacillati</taxon>
        <taxon>Actinomycetota</taxon>
        <taxon>Thermoleophilia</taxon>
        <taxon>Solirubrobacterales</taxon>
        <taxon>Solirubrobacteraceae</taxon>
        <taxon>Solirubrobacter</taxon>
    </lineage>
</organism>
<accession>A0A660L1Q6</accession>
<proteinExistence type="predicted"/>
<evidence type="ECO:0000313" key="2">
    <source>
        <dbReference type="Proteomes" id="UP000278962"/>
    </source>
</evidence>
<name>A0A660L1Q6_9ACTN</name>
<protein>
    <submittedName>
        <fullName evidence="1">Uncharacterized protein</fullName>
    </submittedName>
</protein>
<evidence type="ECO:0000313" key="1">
    <source>
        <dbReference type="EMBL" id="RKQ87144.1"/>
    </source>
</evidence>
<dbReference type="AlphaFoldDB" id="A0A660L1Q6"/>
<gene>
    <name evidence="1" type="ORF">C8N24_5164</name>
</gene>